<name>A0AA41DA21_9SPHN</name>
<evidence type="ECO:0000313" key="3">
    <source>
        <dbReference type="Proteomes" id="UP000584663"/>
    </source>
</evidence>
<evidence type="ECO:0000313" key="4">
    <source>
        <dbReference type="Proteomes" id="UP000704529"/>
    </source>
</evidence>
<evidence type="ECO:0000313" key="1">
    <source>
        <dbReference type="EMBL" id="MBB4611662.1"/>
    </source>
</evidence>
<comment type="caution">
    <text evidence="2">The sequence shown here is derived from an EMBL/GenBank/DDBJ whole genome shotgun (WGS) entry which is preliminary data.</text>
</comment>
<protein>
    <submittedName>
        <fullName evidence="2">Uncharacterized protein</fullName>
    </submittedName>
</protein>
<organism evidence="2 4">
    <name type="scientific">Sphingomonas yabuuchiae</name>
    <dbReference type="NCBI Taxonomy" id="172044"/>
    <lineage>
        <taxon>Bacteria</taxon>
        <taxon>Pseudomonadati</taxon>
        <taxon>Pseudomonadota</taxon>
        <taxon>Alphaproteobacteria</taxon>
        <taxon>Sphingomonadales</taxon>
        <taxon>Sphingomonadaceae</taxon>
        <taxon>Sphingomonas</taxon>
    </lineage>
</organism>
<sequence length="155" mass="16980">MGEVDAKARQDRGRKAETDTCDAIGRAYCAGLLGTGRQAEDRLNAARRIAAAYWAAYGFGTPDSLARFQPQQGKLPSDPERDALREASLTRSLELINAQGRHIRNAFDQLVIDPNPDSGPAWLDAIVMAHRAKDQAQASQYQQMERALDGLDLIA</sequence>
<reference evidence="2" key="2">
    <citation type="submission" date="2021-01" db="EMBL/GenBank/DDBJ databases">
        <title>Genome Sequencing of Type Strains.</title>
        <authorList>
            <person name="Lemaire J.F."/>
            <person name="Inderbitzin P."/>
            <person name="Collins S.B."/>
            <person name="Wespe N."/>
            <person name="Knight-Connoni V."/>
        </authorList>
    </citation>
    <scope>NUCLEOTIDE SEQUENCE</scope>
    <source>
        <strain evidence="2">DSM 14562</strain>
    </source>
</reference>
<dbReference type="Proteomes" id="UP000584663">
    <property type="component" value="Unassembled WGS sequence"/>
</dbReference>
<reference evidence="1 3" key="1">
    <citation type="submission" date="2020-08" db="EMBL/GenBank/DDBJ databases">
        <title>Genomic Encyclopedia of Type Strains, Phase IV (KMG-IV): sequencing the most valuable type-strain genomes for metagenomic binning, comparative biology and taxonomic classification.</title>
        <authorList>
            <person name="Goeker M."/>
        </authorList>
    </citation>
    <scope>NUCLEOTIDE SEQUENCE [LARGE SCALE GENOMIC DNA]</scope>
    <source>
        <strain evidence="1 3">DSM 14562</strain>
    </source>
</reference>
<proteinExistence type="predicted"/>
<keyword evidence="3" id="KW-1185">Reference proteome</keyword>
<dbReference type="Proteomes" id="UP000704529">
    <property type="component" value="Unassembled WGS sequence"/>
</dbReference>
<accession>A0AA41DA21</accession>
<gene>
    <name evidence="1" type="ORF">GGQ89_003912</name>
    <name evidence="2" type="ORF">JYA60_00145</name>
</gene>
<evidence type="ECO:0000313" key="2">
    <source>
        <dbReference type="EMBL" id="MBN3556663.1"/>
    </source>
</evidence>
<dbReference type="EMBL" id="JACHNX010000039">
    <property type="protein sequence ID" value="MBB4611662.1"/>
    <property type="molecule type" value="Genomic_DNA"/>
</dbReference>
<dbReference type="RefSeq" id="WP_184107087.1">
    <property type="nucleotide sequence ID" value="NZ_JACHNX010000039.1"/>
</dbReference>
<dbReference type="AlphaFoldDB" id="A0AA41DA21"/>
<dbReference type="EMBL" id="JAFHKU010000035">
    <property type="protein sequence ID" value="MBN3556663.1"/>
    <property type="molecule type" value="Genomic_DNA"/>
</dbReference>